<comment type="caution">
    <text evidence="2">The sequence shown here is derived from an EMBL/GenBank/DDBJ whole genome shotgun (WGS) entry which is preliminary data.</text>
</comment>
<feature type="non-terminal residue" evidence="2">
    <location>
        <position position="88"/>
    </location>
</feature>
<sequence>AHDYSEKFRTTINIAEALLETIDRIGPYNVIQVISDNAPNCKATGAIIEDKYPNIFWSGCLVHTLNHLMHDVVKNKNAQYKWIGDLYK</sequence>
<dbReference type="Pfam" id="PF04937">
    <property type="entry name" value="DUF659"/>
    <property type="match status" value="1"/>
</dbReference>
<reference evidence="2" key="1">
    <citation type="journal article" date="2021" name="Vet Sci">
        <title>O-Serogroups and Pathovirotypes of Escherichia coli Isolated from Post-Weaning Piglets Showing Diarrhoea and/or Oedema in South Korea.</title>
        <authorList>
            <person name="Byun J.W."/>
            <person name="Moon B.Y."/>
            <person name="Do K.H."/>
            <person name="Lee K."/>
            <person name="Lee H.Y."/>
            <person name="Kim W.I."/>
            <person name="So B."/>
            <person name="Lee W.K."/>
        </authorList>
    </citation>
    <scope>NUCLEOTIDE SEQUENCE</scope>
    <source>
        <strain evidence="2">84/14</strain>
    </source>
</reference>
<name>A0A9Q4DK84_ACTPL</name>
<dbReference type="InterPro" id="IPR007021">
    <property type="entry name" value="DUF659"/>
</dbReference>
<dbReference type="Proteomes" id="UP001077788">
    <property type="component" value="Unassembled WGS sequence"/>
</dbReference>
<dbReference type="AlphaFoldDB" id="A0A9Q4DK84"/>
<evidence type="ECO:0000313" key="3">
    <source>
        <dbReference type="Proteomes" id="UP001077788"/>
    </source>
</evidence>
<dbReference type="InterPro" id="IPR012337">
    <property type="entry name" value="RNaseH-like_sf"/>
</dbReference>
<evidence type="ECO:0000259" key="1">
    <source>
        <dbReference type="Pfam" id="PF04937"/>
    </source>
</evidence>
<organism evidence="2 3">
    <name type="scientific">Actinobacillus pleuropneumoniae</name>
    <name type="common">Haemophilus pleuropneumoniae</name>
    <dbReference type="NCBI Taxonomy" id="715"/>
    <lineage>
        <taxon>Bacteria</taxon>
        <taxon>Pseudomonadati</taxon>
        <taxon>Pseudomonadota</taxon>
        <taxon>Gammaproteobacteria</taxon>
        <taxon>Pasteurellales</taxon>
        <taxon>Pasteurellaceae</taxon>
        <taxon>Actinobacillus</taxon>
    </lineage>
</organism>
<evidence type="ECO:0000313" key="2">
    <source>
        <dbReference type="EMBL" id="MCY6524749.1"/>
    </source>
</evidence>
<proteinExistence type="predicted"/>
<feature type="domain" description="DUF659" evidence="1">
    <location>
        <begin position="2"/>
        <end position="84"/>
    </location>
</feature>
<dbReference type="EMBL" id="JAPQFC010000050">
    <property type="protein sequence ID" value="MCY6524749.1"/>
    <property type="molecule type" value="Genomic_DNA"/>
</dbReference>
<dbReference type="RefSeq" id="WP_267991797.1">
    <property type="nucleotide sequence ID" value="NZ_JAPQFC010000050.1"/>
</dbReference>
<dbReference type="SUPFAM" id="SSF53098">
    <property type="entry name" value="Ribonuclease H-like"/>
    <property type="match status" value="1"/>
</dbReference>
<accession>A0A9Q4DK84</accession>
<feature type="non-terminal residue" evidence="2">
    <location>
        <position position="1"/>
    </location>
</feature>
<gene>
    <name evidence="2" type="ORF">OYG11_11105</name>
</gene>
<protein>
    <submittedName>
        <fullName evidence="2">DUF domain-containing protein</fullName>
    </submittedName>
</protein>
<reference evidence="2" key="2">
    <citation type="submission" date="2022-12" db="EMBL/GenBank/DDBJ databases">
        <authorList>
            <person name="Kardos G."/>
            <person name="Sarkozi R."/>
            <person name="Laczko L."/>
            <person name="Marton S."/>
            <person name="Makrai L."/>
            <person name="Banyai K."/>
            <person name="Fodor L."/>
        </authorList>
    </citation>
    <scope>NUCLEOTIDE SEQUENCE</scope>
    <source>
        <strain evidence="2">84/14</strain>
    </source>
</reference>